<feature type="transmembrane region" description="Helical" evidence="7">
    <location>
        <begin position="30"/>
        <end position="50"/>
    </location>
</feature>
<dbReference type="Gene3D" id="3.30.870.10">
    <property type="entry name" value="Endonuclease Chain A"/>
    <property type="match status" value="2"/>
</dbReference>
<evidence type="ECO:0000256" key="2">
    <source>
        <dbReference type="ARBA" id="ARBA00022679"/>
    </source>
</evidence>
<dbReference type="SUPFAM" id="SSF56024">
    <property type="entry name" value="Phospholipase D/nuclease"/>
    <property type="match status" value="2"/>
</dbReference>
<keyword evidence="1 7" id="KW-1003">Cell membrane</keyword>
<keyword evidence="3 7" id="KW-0812">Transmembrane</keyword>
<dbReference type="EC" id="2.7.8.-" evidence="7 8"/>
<comment type="similarity">
    <text evidence="7">Belongs to the phospholipase D family. Cardiolipin synthase subfamily.</text>
</comment>
<dbReference type="CDD" id="cd09112">
    <property type="entry name" value="PLDc_CLS_2"/>
    <property type="match status" value="1"/>
</dbReference>
<dbReference type="CDD" id="cd09110">
    <property type="entry name" value="PLDc_CLS_1"/>
    <property type="match status" value="1"/>
</dbReference>
<comment type="catalytic activity">
    <reaction evidence="7">
        <text>2 a 1,2-diacyl-sn-glycero-3-phospho-(1'-sn-glycerol) = a cardiolipin + glycerol</text>
        <dbReference type="Rhea" id="RHEA:31451"/>
        <dbReference type="ChEBI" id="CHEBI:17754"/>
        <dbReference type="ChEBI" id="CHEBI:62237"/>
        <dbReference type="ChEBI" id="CHEBI:64716"/>
    </reaction>
</comment>
<evidence type="ECO:0000256" key="3">
    <source>
        <dbReference type="ARBA" id="ARBA00022692"/>
    </source>
</evidence>
<comment type="subcellular location">
    <subcellularLocation>
        <location evidence="7">Cell membrane</location>
        <topology evidence="7">Multi-pass membrane protein</topology>
    </subcellularLocation>
</comment>
<comment type="function">
    <text evidence="7">Catalyzes the reversible phosphatidyl group transfer from one phosphatidylglycerol molecule to another to form cardiolipin (CL) (diphosphatidylglycerol) and glycerol.</text>
</comment>
<feature type="active site" evidence="7">
    <location>
        <position position="397"/>
    </location>
</feature>
<evidence type="ECO:0000256" key="1">
    <source>
        <dbReference type="ARBA" id="ARBA00022475"/>
    </source>
</evidence>
<dbReference type="InterPro" id="IPR001736">
    <property type="entry name" value="PLipase_D/transphosphatidylase"/>
</dbReference>
<gene>
    <name evidence="10" type="primary">cls</name>
    <name evidence="10" type="ORF">ACFPXP_14550</name>
</gene>
<feature type="domain" description="PLD phosphodiesterase" evidence="9">
    <location>
        <begin position="216"/>
        <end position="243"/>
    </location>
</feature>
<keyword evidence="5 7" id="KW-1133">Transmembrane helix</keyword>
<protein>
    <recommendedName>
        <fullName evidence="7 8">Cardiolipin synthase</fullName>
        <shortName evidence="7">CL synthase</shortName>
        <ecNumber evidence="7 8">2.7.8.-</ecNumber>
    </recommendedName>
</protein>
<keyword evidence="11" id="KW-1185">Reference proteome</keyword>
<dbReference type="RefSeq" id="WP_379895034.1">
    <property type="nucleotide sequence ID" value="NZ_CBCSCT010000035.1"/>
</dbReference>
<evidence type="ECO:0000256" key="8">
    <source>
        <dbReference type="NCBIfam" id="TIGR04265"/>
    </source>
</evidence>
<keyword evidence="2 7" id="KW-0808">Transferase</keyword>
<feature type="active site" evidence="7">
    <location>
        <position position="223"/>
    </location>
</feature>
<feature type="active site" evidence="7">
    <location>
        <position position="228"/>
    </location>
</feature>
<evidence type="ECO:0000256" key="4">
    <source>
        <dbReference type="ARBA" id="ARBA00022737"/>
    </source>
</evidence>
<feature type="active site" evidence="7">
    <location>
        <position position="404"/>
    </location>
</feature>
<evidence type="ECO:0000256" key="6">
    <source>
        <dbReference type="ARBA" id="ARBA00023136"/>
    </source>
</evidence>
<keyword evidence="7" id="KW-1208">Phospholipid metabolism</keyword>
<dbReference type="EMBL" id="JBHSQV010000167">
    <property type="protein sequence ID" value="MFC5987623.1"/>
    <property type="molecule type" value="Genomic_DNA"/>
</dbReference>
<sequence>MSWIAFLLMVILIQMLTILLLEYRMPSRAVAWIFILYMTPVIGALIYYFVAGKYTRRKTVRRKGPQLRAEMKQVWYEQIKSFKLTSSDITDSLTAEPLPNRLGRLLESIPDSPITMRNRVRVLYNGAETYDSILAAMEEAQEHIHIEYYTIRSDHAGQRFIEMMKRKASQGVEVRLLCDGVGSRQMKKGDISALREAGVYVSFFLPPWIALLDKRINYRNHRKVVVIDSRIGFVGGINIGDEYLGAHPKLGYWRDTHLKIEGDAVKSLQYIFLNDWLISTGEAVMRPAYFSHPAQKGSQSVQIIFSGPDTEWDTILEVYFSAISTARKYVWVTTPYFIPDPSILMALKTAALSGVEVKIIFPKIPDSVLVRWAALSYLEELMQAGVKFYQYTRGFVHSKCIVIDGSIAMVGTANMDMRSFFSNFEINAVLFDAATIRRLESDFQGDLLDCEEVLYDRFVARSFPDKIKEAVGRILSPLL</sequence>
<keyword evidence="7" id="KW-0443">Lipid metabolism</keyword>
<evidence type="ECO:0000259" key="9">
    <source>
        <dbReference type="PROSITE" id="PS50035"/>
    </source>
</evidence>
<dbReference type="HAMAP" id="MF_01916">
    <property type="entry name" value="Cardiolipin_synth_Cls"/>
    <property type="match status" value="1"/>
</dbReference>
<dbReference type="NCBIfam" id="TIGR04265">
    <property type="entry name" value="bac_cardiolipin"/>
    <property type="match status" value="1"/>
</dbReference>
<dbReference type="InterPro" id="IPR022924">
    <property type="entry name" value="Cardiolipin_synthase"/>
</dbReference>
<dbReference type="PANTHER" id="PTHR21248">
    <property type="entry name" value="CARDIOLIPIN SYNTHASE"/>
    <property type="match status" value="1"/>
</dbReference>
<evidence type="ECO:0000313" key="10">
    <source>
        <dbReference type="EMBL" id="MFC5987623.1"/>
    </source>
</evidence>
<dbReference type="PANTHER" id="PTHR21248:SF20">
    <property type="entry name" value="CARDIOLIPIN SYNTHASE YWIE-RELATED"/>
    <property type="match status" value="1"/>
</dbReference>
<proteinExistence type="inferred from homology"/>
<organism evidence="10 11">
    <name type="scientific">Marinicrinis lubricantis</name>
    <dbReference type="NCBI Taxonomy" id="2086470"/>
    <lineage>
        <taxon>Bacteria</taxon>
        <taxon>Bacillati</taxon>
        <taxon>Bacillota</taxon>
        <taxon>Bacilli</taxon>
        <taxon>Bacillales</taxon>
        <taxon>Paenibacillaceae</taxon>
    </lineage>
</organism>
<dbReference type="InterPro" id="IPR025202">
    <property type="entry name" value="PLD-like_dom"/>
</dbReference>
<dbReference type="Proteomes" id="UP001596250">
    <property type="component" value="Unassembled WGS sequence"/>
</dbReference>
<dbReference type="InterPro" id="IPR030874">
    <property type="entry name" value="Cardiolipin_synth_Firmi"/>
</dbReference>
<evidence type="ECO:0000256" key="5">
    <source>
        <dbReference type="ARBA" id="ARBA00022989"/>
    </source>
</evidence>
<feature type="active site" evidence="7">
    <location>
        <position position="399"/>
    </location>
</feature>
<keyword evidence="7" id="KW-0444">Lipid biosynthesis</keyword>
<keyword evidence="6 7" id="KW-0472">Membrane</keyword>
<dbReference type="Pfam" id="PF13091">
    <property type="entry name" value="PLDc_2"/>
    <property type="match status" value="2"/>
</dbReference>
<comment type="caution">
    <text evidence="10">The sequence shown here is derived from an EMBL/GenBank/DDBJ whole genome shotgun (WGS) entry which is preliminary data.</text>
</comment>
<accession>A0ABW1IRE2</accession>
<name>A0ABW1IRE2_9BACL</name>
<feature type="transmembrane region" description="Helical" evidence="7">
    <location>
        <begin position="6"/>
        <end position="23"/>
    </location>
</feature>
<evidence type="ECO:0000256" key="7">
    <source>
        <dbReference type="HAMAP-Rule" id="MF_01916"/>
    </source>
</evidence>
<keyword evidence="4" id="KW-0677">Repeat</keyword>
<feature type="domain" description="PLD phosphodiesterase" evidence="9">
    <location>
        <begin position="392"/>
        <end position="419"/>
    </location>
</feature>
<feature type="active site" evidence="7">
    <location>
        <position position="221"/>
    </location>
</feature>
<dbReference type="SMART" id="SM00155">
    <property type="entry name" value="PLDc"/>
    <property type="match status" value="2"/>
</dbReference>
<reference evidence="11" key="1">
    <citation type="journal article" date="2019" name="Int. J. Syst. Evol. Microbiol.">
        <title>The Global Catalogue of Microorganisms (GCM) 10K type strain sequencing project: providing services to taxonomists for standard genome sequencing and annotation.</title>
        <authorList>
            <consortium name="The Broad Institute Genomics Platform"/>
            <consortium name="The Broad Institute Genome Sequencing Center for Infectious Disease"/>
            <person name="Wu L."/>
            <person name="Ma J."/>
        </authorList>
    </citation>
    <scope>NUCLEOTIDE SEQUENCE [LARGE SCALE GENOMIC DNA]</scope>
    <source>
        <strain evidence="11">CCM 8749</strain>
    </source>
</reference>
<dbReference type="PROSITE" id="PS50035">
    <property type="entry name" value="PLD"/>
    <property type="match status" value="2"/>
</dbReference>
<keyword evidence="7" id="KW-0594">Phospholipid biosynthesis</keyword>
<evidence type="ECO:0000313" key="11">
    <source>
        <dbReference type="Proteomes" id="UP001596250"/>
    </source>
</evidence>